<dbReference type="OrthoDB" id="3514520at2"/>
<protein>
    <submittedName>
        <fullName evidence="2">Imidazolonepropionase-like amidohydrolase</fullName>
    </submittedName>
</protein>
<keyword evidence="3" id="KW-1185">Reference proteome</keyword>
<dbReference type="InterPro" id="IPR006680">
    <property type="entry name" value="Amidohydro-rel"/>
</dbReference>
<evidence type="ECO:0000313" key="3">
    <source>
        <dbReference type="Proteomes" id="UP000316560"/>
    </source>
</evidence>
<accession>A0A8H2K9M6</accession>
<dbReference type="AlphaFoldDB" id="A0A8H2K9M6"/>
<reference evidence="2 3" key="1">
    <citation type="submission" date="2019-06" db="EMBL/GenBank/DDBJ databases">
        <title>Sequencing the genomes of 1000 actinobacteria strains.</title>
        <authorList>
            <person name="Klenk H.-P."/>
        </authorList>
    </citation>
    <scope>NUCLEOTIDE SEQUENCE [LARGE SCALE GENOMIC DNA]</scope>
    <source>
        <strain evidence="2 3">DSM 21947</strain>
    </source>
</reference>
<evidence type="ECO:0000313" key="2">
    <source>
        <dbReference type="EMBL" id="TQO20201.1"/>
    </source>
</evidence>
<name>A0A8H2K9M6_9MICO</name>
<organism evidence="2 3">
    <name type="scientific">Rhodoglobus vestalii</name>
    <dbReference type="NCBI Taxonomy" id="193384"/>
    <lineage>
        <taxon>Bacteria</taxon>
        <taxon>Bacillati</taxon>
        <taxon>Actinomycetota</taxon>
        <taxon>Actinomycetes</taxon>
        <taxon>Micrococcales</taxon>
        <taxon>Microbacteriaceae</taxon>
        <taxon>Rhodoglobus</taxon>
    </lineage>
</organism>
<dbReference type="PANTHER" id="PTHR43135">
    <property type="entry name" value="ALPHA-D-RIBOSE 1-METHYLPHOSPHONATE 5-TRIPHOSPHATE DIPHOSPHATASE"/>
    <property type="match status" value="1"/>
</dbReference>
<dbReference type="Proteomes" id="UP000316560">
    <property type="component" value="Unassembled WGS sequence"/>
</dbReference>
<dbReference type="Gene3D" id="3.20.20.140">
    <property type="entry name" value="Metal-dependent hydrolases"/>
    <property type="match status" value="1"/>
</dbReference>
<dbReference type="InterPro" id="IPR051781">
    <property type="entry name" value="Metallo-dep_Hydrolase"/>
</dbReference>
<comment type="caution">
    <text evidence="2">The sequence shown here is derived from an EMBL/GenBank/DDBJ whole genome shotgun (WGS) entry which is preliminary data.</text>
</comment>
<dbReference type="Pfam" id="PF01979">
    <property type="entry name" value="Amidohydro_1"/>
    <property type="match status" value="1"/>
</dbReference>
<evidence type="ECO:0000259" key="1">
    <source>
        <dbReference type="Pfam" id="PF01979"/>
    </source>
</evidence>
<dbReference type="SUPFAM" id="SSF51556">
    <property type="entry name" value="Metallo-dependent hydrolases"/>
    <property type="match status" value="1"/>
</dbReference>
<dbReference type="GO" id="GO:0016787">
    <property type="term" value="F:hydrolase activity"/>
    <property type="evidence" value="ECO:0007669"/>
    <property type="project" value="UniProtKB-KW"/>
</dbReference>
<gene>
    <name evidence="2" type="ORF">FB472_1819</name>
</gene>
<dbReference type="EMBL" id="VFRA01000001">
    <property type="protein sequence ID" value="TQO20201.1"/>
    <property type="molecule type" value="Genomic_DNA"/>
</dbReference>
<sequence length="351" mass="37380">MTVSVDYAIDAYWERGWHGPATVRITPDRISVLPDTQTTDASTATAQHLPGVLLPGFRDSHVHLGLIDPHTLIAGGLAAVDDLGSDPARLAEWAADETIPELRYAGAFITAPGGYPSTRAWAAALAVREVSTGEQAVTVVAEQVSAGATLVKVTLNTDDGPVIGDDTLAAVVEYAHSRGCEVVAHAQGAGQAQRAFDAGVDRLAHTPWTERLDDALIDAMAQKDTRLSAGRHSWVSTLDIHGYGQRGTDFEVASDNLRRFHHAGGIVHYGTDLGSGDLPLGLNHRELEALQDAGVRNDALLRALCLPSLGSTVSYLPTVPDTDTDTDAETDLAQWLMTATVVTARELMRTR</sequence>
<keyword evidence="2" id="KW-0378">Hydrolase</keyword>
<feature type="domain" description="Amidohydrolase-related" evidence="1">
    <location>
        <begin position="52"/>
        <end position="279"/>
    </location>
</feature>
<dbReference type="PANTHER" id="PTHR43135:SF3">
    <property type="entry name" value="ALPHA-D-RIBOSE 1-METHYLPHOSPHONATE 5-TRIPHOSPHATE DIPHOSPHATASE"/>
    <property type="match status" value="1"/>
</dbReference>
<dbReference type="InterPro" id="IPR032466">
    <property type="entry name" value="Metal_Hydrolase"/>
</dbReference>
<proteinExistence type="predicted"/>